<proteinExistence type="inferred from homology"/>
<evidence type="ECO:0000313" key="10">
    <source>
        <dbReference type="EMBL" id="AFL88866.1"/>
    </source>
</evidence>
<evidence type="ECO:0000256" key="7">
    <source>
        <dbReference type="ARBA" id="ARBA00023239"/>
    </source>
</evidence>
<dbReference type="PANTHER" id="PTHR13604">
    <property type="entry name" value="DC12-RELATED"/>
    <property type="match status" value="1"/>
</dbReference>
<dbReference type="eggNOG" id="COG2135">
    <property type="taxonomic scope" value="Bacteria"/>
</dbReference>
<dbReference type="GO" id="GO:0003697">
    <property type="term" value="F:single-stranded DNA binding"/>
    <property type="evidence" value="ECO:0007669"/>
    <property type="project" value="InterPro"/>
</dbReference>
<dbReference type="GO" id="GO:0106300">
    <property type="term" value="P:protein-DNA covalent cross-linking repair"/>
    <property type="evidence" value="ECO:0007669"/>
    <property type="project" value="InterPro"/>
</dbReference>
<evidence type="ECO:0000256" key="2">
    <source>
        <dbReference type="ARBA" id="ARBA00022670"/>
    </source>
</evidence>
<name>I3ZH08_TERRK</name>
<sequence>MFQRFEMQQDWTHLAAWAGVESTVATIASIESMASLRHQQRSVKFHPVVRISPTTSRREIVWMREGLVPSYACDERGAEQRSEAHAEAMTCDSCFRSAFRRRRCVIPATVLHERRHLSTEIEQQCSFALECGGLFGIAGVWETWTNDQGHAVESFAIVTALVTPILSTLFERLPVALTDAADLDRWLRIAKEEGKEPVDLMRPLSSAQLRNWKMMPGPVDMHLELAGVRPQTERTVA</sequence>
<dbReference type="InterPro" id="IPR003738">
    <property type="entry name" value="SRAP"/>
</dbReference>
<evidence type="ECO:0000256" key="5">
    <source>
        <dbReference type="ARBA" id="ARBA00023124"/>
    </source>
</evidence>
<keyword evidence="11" id="KW-1185">Reference proteome</keyword>
<keyword evidence="5" id="KW-0190">Covalent protein-DNA linkage</keyword>
<dbReference type="KEGG" id="trs:Terro_2626"/>
<dbReference type="EMBL" id="CP003379">
    <property type="protein sequence ID" value="AFL88866.1"/>
    <property type="molecule type" value="Genomic_DNA"/>
</dbReference>
<dbReference type="Pfam" id="PF02586">
    <property type="entry name" value="SRAP"/>
    <property type="match status" value="1"/>
</dbReference>
<keyword evidence="6" id="KW-0238">DNA-binding</keyword>
<protein>
    <recommendedName>
        <fullName evidence="8">Abasic site processing protein</fullName>
        <ecNumber evidence="8">3.4.-.-</ecNumber>
    </recommendedName>
</protein>
<evidence type="ECO:0000313" key="11">
    <source>
        <dbReference type="Proteomes" id="UP000006056"/>
    </source>
</evidence>
<organism evidence="9 11">
    <name type="scientific">Terriglobus roseus (strain DSM 18391 / NRRL B-41598 / KBS 63)</name>
    <dbReference type="NCBI Taxonomy" id="926566"/>
    <lineage>
        <taxon>Bacteria</taxon>
        <taxon>Pseudomonadati</taxon>
        <taxon>Acidobacteriota</taxon>
        <taxon>Terriglobia</taxon>
        <taxon>Terriglobales</taxon>
        <taxon>Acidobacteriaceae</taxon>
        <taxon>Terriglobus</taxon>
    </lineage>
</organism>
<dbReference type="GO" id="GO:0006508">
    <property type="term" value="P:proteolysis"/>
    <property type="evidence" value="ECO:0007669"/>
    <property type="project" value="UniProtKB-KW"/>
</dbReference>
<keyword evidence="2 8" id="KW-0645">Protease</keyword>
<dbReference type="Proteomes" id="UP000006056">
    <property type="component" value="Chromosome"/>
</dbReference>
<comment type="similarity">
    <text evidence="1 8">Belongs to the SOS response-associated peptidase family.</text>
</comment>
<dbReference type="AlphaFoldDB" id="I3ZH08"/>
<evidence type="ECO:0000256" key="3">
    <source>
        <dbReference type="ARBA" id="ARBA00022763"/>
    </source>
</evidence>
<keyword evidence="4 8" id="KW-0378">Hydrolase</keyword>
<dbReference type="EC" id="3.4.-.-" evidence="8"/>
<dbReference type="HOGENOM" id="CLU_1170199_0_0_0"/>
<evidence type="ECO:0000313" key="9">
    <source>
        <dbReference type="EMBL" id="AFL88526.1"/>
    </source>
</evidence>
<dbReference type="RefSeq" id="WP_014786095.1">
    <property type="nucleotide sequence ID" value="NC_018014.1"/>
</dbReference>
<dbReference type="EMBL" id="CP003379">
    <property type="protein sequence ID" value="AFL88526.1"/>
    <property type="molecule type" value="Genomic_DNA"/>
</dbReference>
<dbReference type="PANTHER" id="PTHR13604:SF0">
    <property type="entry name" value="ABASIC SITE PROCESSING PROTEIN HMCES"/>
    <property type="match status" value="1"/>
</dbReference>
<evidence type="ECO:0000256" key="1">
    <source>
        <dbReference type="ARBA" id="ARBA00008136"/>
    </source>
</evidence>
<reference evidence="9 11" key="1">
    <citation type="submission" date="2012-06" db="EMBL/GenBank/DDBJ databases">
        <title>Complete genome of Terriglobus roseus DSM 18391.</title>
        <authorList>
            <consortium name="US DOE Joint Genome Institute (JGI-PGF)"/>
            <person name="Lucas S."/>
            <person name="Copeland A."/>
            <person name="Lapidus A."/>
            <person name="Glavina del Rio T."/>
            <person name="Dalin E."/>
            <person name="Tice H."/>
            <person name="Bruce D."/>
            <person name="Goodwin L."/>
            <person name="Pitluck S."/>
            <person name="Peters L."/>
            <person name="Mikhailova N."/>
            <person name="Munk A.C.C."/>
            <person name="Kyrpides N."/>
            <person name="Mavromatis K."/>
            <person name="Ivanova N."/>
            <person name="Brettin T."/>
            <person name="Detter J.C."/>
            <person name="Han C."/>
            <person name="Larimer F."/>
            <person name="Land M."/>
            <person name="Hauser L."/>
            <person name="Markowitz V."/>
            <person name="Cheng J.-F."/>
            <person name="Hugenholtz P."/>
            <person name="Woyke T."/>
            <person name="Wu D."/>
            <person name="Brambilla E."/>
            <person name="Klenk H.-P."/>
            <person name="Eisen J.A."/>
        </authorList>
    </citation>
    <scope>NUCLEOTIDE SEQUENCE [LARGE SCALE GENOMIC DNA]</scope>
    <source>
        <strain evidence="9">DSM 18391</strain>
        <strain evidence="11">DSM 18391 / NRRL B-41598 / KBS 63</strain>
    </source>
</reference>
<dbReference type="GO" id="GO:0016829">
    <property type="term" value="F:lyase activity"/>
    <property type="evidence" value="ECO:0007669"/>
    <property type="project" value="UniProtKB-KW"/>
</dbReference>
<dbReference type="GO" id="GO:0008233">
    <property type="term" value="F:peptidase activity"/>
    <property type="evidence" value="ECO:0007669"/>
    <property type="project" value="UniProtKB-KW"/>
</dbReference>
<dbReference type="SUPFAM" id="SSF143081">
    <property type="entry name" value="BB1717-like"/>
    <property type="match status" value="1"/>
</dbReference>
<dbReference type="KEGG" id="trs:Terro_2262"/>
<keyword evidence="7" id="KW-0456">Lyase</keyword>
<accession>I3ZH08</accession>
<keyword evidence="3" id="KW-0227">DNA damage</keyword>
<dbReference type="Gene3D" id="3.90.1680.10">
    <property type="entry name" value="SOS response associated peptidase-like"/>
    <property type="match status" value="1"/>
</dbReference>
<evidence type="ECO:0000256" key="4">
    <source>
        <dbReference type="ARBA" id="ARBA00022801"/>
    </source>
</evidence>
<evidence type="ECO:0000256" key="6">
    <source>
        <dbReference type="ARBA" id="ARBA00023125"/>
    </source>
</evidence>
<dbReference type="InterPro" id="IPR036590">
    <property type="entry name" value="SRAP-like"/>
</dbReference>
<evidence type="ECO:0000256" key="8">
    <source>
        <dbReference type="RuleBase" id="RU364100"/>
    </source>
</evidence>
<gene>
    <name evidence="9" type="ordered locus">Terro_2262</name>
    <name evidence="10" type="ordered locus">Terro_2626</name>
</gene>
<dbReference type="STRING" id="926566.Terro_2262"/>